<dbReference type="CDD" id="cd19607">
    <property type="entry name" value="GTA_TIM-barrel-like"/>
    <property type="match status" value="1"/>
</dbReference>
<protein>
    <submittedName>
        <fullName evidence="4">Host specificity protein</fullName>
    </submittedName>
</protein>
<feature type="domain" description="GTA TIM-barrel-like" evidence="1">
    <location>
        <begin position="453"/>
        <end position="749"/>
    </location>
</feature>
<dbReference type="SUPFAM" id="SSF51445">
    <property type="entry name" value="(Trans)glycosidases"/>
    <property type="match status" value="1"/>
</dbReference>
<reference evidence="4 5" key="1">
    <citation type="submission" date="2018-05" db="EMBL/GenBank/DDBJ databases">
        <title>Pararhodobacter marina sp. nov., isolated from deep-sea water of the Indian Ocean.</title>
        <authorList>
            <person name="Lai Q.Sr."/>
            <person name="Liu X."/>
            <person name="Shao Z."/>
        </authorList>
    </citation>
    <scope>NUCLEOTIDE SEQUENCE [LARGE SCALE GENOMIC DNA]</scope>
    <source>
        <strain evidence="4 5">CIC4N-9</strain>
    </source>
</reference>
<dbReference type="InterPro" id="IPR017853">
    <property type="entry name" value="GH"/>
</dbReference>
<dbReference type="Pfam" id="PF13550">
    <property type="entry name" value="Phage-tail_3"/>
    <property type="match status" value="1"/>
</dbReference>
<feature type="domain" description="Tip attachment protein J" evidence="2">
    <location>
        <begin position="810"/>
        <end position="967"/>
    </location>
</feature>
<dbReference type="Pfam" id="PF13547">
    <property type="entry name" value="GTA_TIM"/>
    <property type="match status" value="1"/>
</dbReference>
<accession>A0A2U2C8P9</accession>
<dbReference type="InterPro" id="IPR056490">
    <property type="entry name" value="Rcc01698_C"/>
</dbReference>
<proteinExistence type="predicted"/>
<dbReference type="OrthoDB" id="8445115at2"/>
<dbReference type="GeneID" id="94365812"/>
<dbReference type="EMBL" id="QEYD01000007">
    <property type="protein sequence ID" value="PWE28255.1"/>
    <property type="molecule type" value="Genomic_DNA"/>
</dbReference>
<comment type="caution">
    <text evidence="4">The sequence shown here is derived from an EMBL/GenBank/DDBJ whole genome shotgun (WGS) entry which is preliminary data.</text>
</comment>
<dbReference type="RefSeq" id="WP_109533762.1">
    <property type="nucleotide sequence ID" value="NZ_QEYD01000007.1"/>
</dbReference>
<dbReference type="Proteomes" id="UP000244940">
    <property type="component" value="Unassembled WGS sequence"/>
</dbReference>
<dbReference type="Gene3D" id="3.20.20.80">
    <property type="entry name" value="Glycosidases"/>
    <property type="match status" value="1"/>
</dbReference>
<dbReference type="InterPro" id="IPR025195">
    <property type="entry name" value="GTA_TIM_dom"/>
</dbReference>
<keyword evidence="5" id="KW-1185">Reference proteome</keyword>
<evidence type="ECO:0000259" key="2">
    <source>
        <dbReference type="Pfam" id="PF13550"/>
    </source>
</evidence>
<organism evidence="4 5">
    <name type="scientific">Pararhodobacter marinus</name>
    <dbReference type="NCBI Taxonomy" id="2184063"/>
    <lineage>
        <taxon>Bacteria</taxon>
        <taxon>Pseudomonadati</taxon>
        <taxon>Pseudomonadota</taxon>
        <taxon>Alphaproteobacteria</taxon>
        <taxon>Rhodobacterales</taxon>
        <taxon>Paracoccaceae</taxon>
        <taxon>Pararhodobacter</taxon>
    </lineage>
</organism>
<gene>
    <name evidence="4" type="ORF">C4N9_13010</name>
</gene>
<evidence type="ECO:0000313" key="4">
    <source>
        <dbReference type="EMBL" id="PWE28255.1"/>
    </source>
</evidence>
<evidence type="ECO:0000259" key="3">
    <source>
        <dbReference type="Pfam" id="PF23666"/>
    </source>
</evidence>
<dbReference type="Pfam" id="PF23666">
    <property type="entry name" value="Rcc01698_C"/>
    <property type="match status" value="1"/>
</dbReference>
<sequence length="1312" mass="142151">MATLLLSAAGAAIGANFGGAVLGLSGLVIGRAVGATVGRLIDQRLLGLGSGRVETGRIERLQITGAGEGVPIPRLWGRMRTAGHVIWASRFQEIPGRSQRTKHGFGPRVTEESRYVVSVAIALCEGEIGGIGRIWAYGEEIARSEMNIRVYTGTDDQLPDPKIEAVEGLGNAPAYRGTAYVVIEDLDLGPFGNRLPNFVFEVVRGAQAPGVTTLQDAVQGVAWLPGAGEYALATEPVVLTPNTGGPFDPGYSVVEAQETRLANRHTPSGFTDLETSLAALQTELPRVQSGLLVVSWFGDDLRCGECRVKPKVEYLERDGDPQPWTVAGLAREAAETVARDGDKPVYGGTPSDASVLQAIAAMNAAGQAVVFYPFLLMEQLAGNGLPDPWSDAADQPVLPWRGRITLARAPGQPGTSDRTAAAEAEVADFFGTAQASDFSVAPGSVSYSGPAEWSYRRFILHYAALCAASDGVEAFCIGSEMRSLTQIRGAGDSFPAVAAMIDLLHEVRAILGPSVKLVYAADWSEYFGYDAGEGNRYFHLDPLWADDELDVIGIDNYMPLSDWREGETHLDWQAGWSDIYDTGYLEANVAGGEVYDWYYRTSQHRDAQLRTPITDPGESEPWIWRYKDLRAWWENAHTERLGGVKQSESTVWEPRSKPVWFTEYGCAAIDKGTNQPNVFLDPKSSESFAPYHSTGARDDLMQMQYLRAMHGFWTEPANNPLSDVYGGRMVDWSRSHAWAWDARPWPWFPALTDEWSDGGNWLRGHWITGRAAAQPLDAVVAEICQRAGLTDFDVSGLYGVVRGYGVASTASARSALQPLMLAHGFEAVEREGVLVFRMRTGRDPVALTPDAIIAREEGDLELVRAPGPEIAGRLRLTYIEAEGSFETRSAEAVHPGDPAGDVAESELPMALTRGEARAAVKRWLTESRIAADVARFGVPMSSDLSAGDIVALTHAGSERHYRVDRIELAGARLVEAVRIEPALYRHREASDDLPYAAGFQGPVPVLPLWLDLPLMRGDEVAHAPHLAVTGRPWPGVVAVHDAPAESGSFTLNTRIARRASIGETRGTLDHGTPSLIQRGAGVEVAFPEGIALASVSDEELWQGANLAAIGAGGEWELFQFRRATLIEPGLWRLQDLLRGQFGTEPLQPQAWAPGAVVVLMDGAPAQVDLPAALRGIDRRWRIGPAALPYDDPAYVESVRAFAGNGLRPYAPAHLQARHSGGDVHLTWIRRTRLDGDSWIGPDVPLNEETERYTLRIRAAGEVVREEPLSAPAFTYTAADRTADGVSGVFTVEVAQVSALYGNGLWAVLSVAA</sequence>
<name>A0A2U2C8P9_9RHOB</name>
<evidence type="ECO:0000313" key="5">
    <source>
        <dbReference type="Proteomes" id="UP000244940"/>
    </source>
</evidence>
<feature type="domain" description="Rcc01698-like C-terminal" evidence="3">
    <location>
        <begin position="1059"/>
        <end position="1158"/>
    </location>
</feature>
<evidence type="ECO:0000259" key="1">
    <source>
        <dbReference type="Pfam" id="PF13547"/>
    </source>
</evidence>
<dbReference type="InterPro" id="IPR032876">
    <property type="entry name" value="J_dom"/>
</dbReference>